<evidence type="ECO:0000313" key="3">
    <source>
        <dbReference type="WBParaSite" id="PgR017X_g084_t08"/>
    </source>
</evidence>
<evidence type="ECO:0000313" key="2">
    <source>
        <dbReference type="WBParaSite" id="PgR017X_g084_t05"/>
    </source>
</evidence>
<proteinExistence type="predicted"/>
<dbReference type="Proteomes" id="UP000887569">
    <property type="component" value="Unplaced"/>
</dbReference>
<evidence type="ECO:0000313" key="1">
    <source>
        <dbReference type="Proteomes" id="UP000887569"/>
    </source>
</evidence>
<dbReference type="WBParaSite" id="PgR017X_g084_t08">
    <property type="protein sequence ID" value="PgR017X_g084_t08"/>
    <property type="gene ID" value="PgR017X_g084"/>
</dbReference>
<organism evidence="1 2">
    <name type="scientific">Parascaris univalens</name>
    <name type="common">Nematode worm</name>
    <dbReference type="NCBI Taxonomy" id="6257"/>
    <lineage>
        <taxon>Eukaryota</taxon>
        <taxon>Metazoa</taxon>
        <taxon>Ecdysozoa</taxon>
        <taxon>Nematoda</taxon>
        <taxon>Chromadorea</taxon>
        <taxon>Rhabditida</taxon>
        <taxon>Spirurina</taxon>
        <taxon>Ascaridomorpha</taxon>
        <taxon>Ascaridoidea</taxon>
        <taxon>Ascarididae</taxon>
        <taxon>Parascaris</taxon>
    </lineage>
</organism>
<reference evidence="2 3" key="1">
    <citation type="submission" date="2022-11" db="UniProtKB">
        <authorList>
            <consortium name="WormBaseParasite"/>
        </authorList>
    </citation>
    <scope>IDENTIFICATION</scope>
</reference>
<dbReference type="WBParaSite" id="PgR017X_g084_t05">
    <property type="protein sequence ID" value="PgR017X_g084_t05"/>
    <property type="gene ID" value="PgR017X_g084"/>
</dbReference>
<protein>
    <submittedName>
        <fullName evidence="2 3">Uncharacterized protein</fullName>
    </submittedName>
</protein>
<name>A0A915AYD5_PARUN</name>
<sequence>MRYGKGVHQNWILSTGLERDSIRYFSLRMLSSQVGHLLNEKNTENEIQEALESSMKNFDALIYNLITESQWRSRLQMAAERSMEPIIERAIPVLKNRFQPIKIDSSLVVNDLIKYKHFMNRPRVKERLITERETFLSRLLESMSARRREFSERLSSGDVPMGRYLTGIAAKIIWIHKQIAQRNYSVS</sequence>
<accession>A0A915AYD5</accession>
<keyword evidence="1" id="KW-1185">Reference proteome</keyword>
<dbReference type="AlphaFoldDB" id="A0A915AYD5"/>